<gene>
    <name evidence="2" type="ORF">KC19_3G132200</name>
</gene>
<dbReference type="AlphaFoldDB" id="A0A8T0IHW7"/>
<evidence type="ECO:0000313" key="2">
    <source>
        <dbReference type="EMBL" id="KAG0583384.1"/>
    </source>
</evidence>
<sequence length="110" mass="12210">MLFQVSKPTQELKTRSCQSTSFPNPSKRSITTNLTQLHGLFNCSGEHHLVVPTVPVAPRGHCCPIGSVLHDIPHLPGAVHKRSCAKAIQLRRVKNDISRITGQHERHSCF</sequence>
<keyword evidence="3" id="KW-1185">Reference proteome</keyword>
<organism evidence="2 3">
    <name type="scientific">Ceratodon purpureus</name>
    <name type="common">Fire moss</name>
    <name type="synonym">Dicranum purpureum</name>
    <dbReference type="NCBI Taxonomy" id="3225"/>
    <lineage>
        <taxon>Eukaryota</taxon>
        <taxon>Viridiplantae</taxon>
        <taxon>Streptophyta</taxon>
        <taxon>Embryophyta</taxon>
        <taxon>Bryophyta</taxon>
        <taxon>Bryophytina</taxon>
        <taxon>Bryopsida</taxon>
        <taxon>Dicranidae</taxon>
        <taxon>Pseudoditrichales</taxon>
        <taxon>Ditrichaceae</taxon>
        <taxon>Ceratodon</taxon>
    </lineage>
</organism>
<dbReference type="EMBL" id="CM026423">
    <property type="protein sequence ID" value="KAG0583384.1"/>
    <property type="molecule type" value="Genomic_DNA"/>
</dbReference>
<comment type="caution">
    <text evidence="2">The sequence shown here is derived from an EMBL/GenBank/DDBJ whole genome shotgun (WGS) entry which is preliminary data.</text>
</comment>
<proteinExistence type="predicted"/>
<name>A0A8T0IHW7_CERPU</name>
<accession>A0A8T0IHW7</accession>
<evidence type="ECO:0000256" key="1">
    <source>
        <dbReference type="SAM" id="MobiDB-lite"/>
    </source>
</evidence>
<protein>
    <submittedName>
        <fullName evidence="2">Uncharacterized protein</fullName>
    </submittedName>
</protein>
<dbReference type="Proteomes" id="UP000822688">
    <property type="component" value="Chromosome 3"/>
</dbReference>
<evidence type="ECO:0000313" key="3">
    <source>
        <dbReference type="Proteomes" id="UP000822688"/>
    </source>
</evidence>
<feature type="region of interest" description="Disordered" evidence="1">
    <location>
        <begin position="1"/>
        <end position="29"/>
    </location>
</feature>
<reference evidence="2" key="1">
    <citation type="submission" date="2020-06" db="EMBL/GenBank/DDBJ databases">
        <title>WGS assembly of Ceratodon purpureus strain R40.</title>
        <authorList>
            <person name="Carey S.B."/>
            <person name="Jenkins J."/>
            <person name="Shu S."/>
            <person name="Lovell J.T."/>
            <person name="Sreedasyam A."/>
            <person name="Maumus F."/>
            <person name="Tiley G.P."/>
            <person name="Fernandez-Pozo N."/>
            <person name="Barry K."/>
            <person name="Chen C."/>
            <person name="Wang M."/>
            <person name="Lipzen A."/>
            <person name="Daum C."/>
            <person name="Saski C.A."/>
            <person name="Payton A.C."/>
            <person name="Mcbreen J.C."/>
            <person name="Conrad R.E."/>
            <person name="Kollar L.M."/>
            <person name="Olsson S."/>
            <person name="Huttunen S."/>
            <person name="Landis J.B."/>
            <person name="Wickett N.J."/>
            <person name="Johnson M.G."/>
            <person name="Rensing S.A."/>
            <person name="Grimwood J."/>
            <person name="Schmutz J."/>
            <person name="Mcdaniel S.F."/>
        </authorList>
    </citation>
    <scope>NUCLEOTIDE SEQUENCE</scope>
    <source>
        <strain evidence="2">R40</strain>
    </source>
</reference>